<name>A0A4Y9XQJ3_9AGAM</name>
<evidence type="ECO:0000313" key="1">
    <source>
        <dbReference type="EMBL" id="TFY51461.1"/>
    </source>
</evidence>
<dbReference type="EMBL" id="SEOQ01001512">
    <property type="protein sequence ID" value="TFY51461.1"/>
    <property type="molecule type" value="Genomic_DNA"/>
</dbReference>
<sequence length="197" mass="21882">NCDDEGSLFSIASINLSTTADTKQFLKSYMLPNATDYEIDLMLQYYPDNPILGCPFDTGGLNKLSQQFKRVAAIQGDVVFHGPRRFLLKHSADKQPSWSFLSKRGKDLAYLGSAHATDLLNSYGPTGELRDYIIGFTSNLNPNIGSGGHLTWPQYDTKNLKAVVFQDAILSPIQVAKDDYRQQSLEFVANISLLNPL</sequence>
<dbReference type="SUPFAM" id="SSF53474">
    <property type="entry name" value="alpha/beta-Hydrolases"/>
    <property type="match status" value="1"/>
</dbReference>
<dbReference type="STRING" id="205917.A0A4Y9XQJ3"/>
<accession>A0A4Y9XQJ3</accession>
<organism evidence="1 2">
    <name type="scientific">Dentipellis fragilis</name>
    <dbReference type="NCBI Taxonomy" id="205917"/>
    <lineage>
        <taxon>Eukaryota</taxon>
        <taxon>Fungi</taxon>
        <taxon>Dikarya</taxon>
        <taxon>Basidiomycota</taxon>
        <taxon>Agaricomycotina</taxon>
        <taxon>Agaricomycetes</taxon>
        <taxon>Russulales</taxon>
        <taxon>Hericiaceae</taxon>
        <taxon>Dentipellis</taxon>
    </lineage>
</organism>
<dbReference type="OrthoDB" id="3222874at2759"/>
<reference evidence="1 2" key="1">
    <citation type="submission" date="2019-02" db="EMBL/GenBank/DDBJ databases">
        <title>Genome sequencing of the rare red list fungi Dentipellis fragilis.</title>
        <authorList>
            <person name="Buettner E."/>
            <person name="Kellner H."/>
        </authorList>
    </citation>
    <scope>NUCLEOTIDE SEQUENCE [LARGE SCALE GENOMIC DNA]</scope>
    <source>
        <strain evidence="1 2">DSM 105465</strain>
    </source>
</reference>
<feature type="non-terminal residue" evidence="1">
    <location>
        <position position="1"/>
    </location>
</feature>
<proteinExistence type="predicted"/>
<evidence type="ECO:0008006" key="3">
    <source>
        <dbReference type="Google" id="ProtNLM"/>
    </source>
</evidence>
<protein>
    <recommendedName>
        <fullName evidence="3">Carboxylesterase type B domain-containing protein</fullName>
    </recommendedName>
</protein>
<dbReference type="InterPro" id="IPR029058">
    <property type="entry name" value="AB_hydrolase_fold"/>
</dbReference>
<dbReference type="AlphaFoldDB" id="A0A4Y9XQJ3"/>
<dbReference type="Proteomes" id="UP000298327">
    <property type="component" value="Unassembled WGS sequence"/>
</dbReference>
<evidence type="ECO:0000313" key="2">
    <source>
        <dbReference type="Proteomes" id="UP000298327"/>
    </source>
</evidence>
<keyword evidence="2" id="KW-1185">Reference proteome</keyword>
<dbReference type="Gene3D" id="3.40.50.1820">
    <property type="entry name" value="alpha/beta hydrolase"/>
    <property type="match status" value="1"/>
</dbReference>
<comment type="caution">
    <text evidence="1">The sequence shown here is derived from an EMBL/GenBank/DDBJ whole genome shotgun (WGS) entry which is preliminary data.</text>
</comment>
<gene>
    <name evidence="1" type="ORF">EVG20_g10993</name>
</gene>